<dbReference type="Pfam" id="PF23286">
    <property type="entry name" value="LRR_13"/>
    <property type="match status" value="1"/>
</dbReference>
<sequence length="825" mass="94492">MASSSSSSSSNNFTPKKYDVFLNFRSDKVNKNFVSNLYAALHRKNIYTYVDLKNQSHVREQLGKMVTLFEPDRVDEWRRAFEAAATNTQFNFTSSIIKSESELVELLVEDESAALNVEGICLDMSEIGEVQLNKVFKSMRNLRLLEIRSSTNTMMSLQSFSEQIKSVRYLYWEEFPLTSLAEGFSLKNLVELVMPYSNLEKMWDGVQDLVNLRKIDLSYSIRLTHIPSLIRAPNLESINLEHCRSLTEASFHLEYLPKLTTLDISGCSSIHKFPQLPRNLQRLHMSGTNIHEVPPSSIESLTCLQTLLLANCKRLERLSPSSFEKFISLQYLNLNGCTKLSNLPEIFEPMKNLEHLYLRNTAIRDLPSSIAKFPRLKTLELQQCRELELIPKSICQLEKLVILNVSGCMKLNALPPTMSVGLKSLSRLNLSNCSLLEIPEQLGLLASLESLDLSGSIIDRVPGSISKLLKLKQLDISNCKNLRALPEIPLFIEFVDAHGCTSLKTMSTVSKLALTQQGWDHFPVRSEELVFLNCLRLDHNARNNLINEARLRILRMATFSRSKQVPECSSVSICYPGNQIPKWFNYRRNGSSIHVKLPHQWRNSNFLGFSLCVVAAPFSEDNFDQQIHFHCELNFLDKNGNTHKCKSFLRGYNSQDNNDEDTSIRLRCLNSDHLFIWYDYGLYLHEMEATDTFSEAWFKFYAIDSWDRKVNSCVVEKCGIHLLYRQEAARFGFSTGLSEQSDAIIETYDNDGEFCELGTGKKSEYDEEEEDHVSVELGYRVVQELANTSTFEKQFQDEAIDSMKLEVQKLNQKAQQILQHFSANN</sequence>
<evidence type="ECO:0000256" key="4">
    <source>
        <dbReference type="SAM" id="Coils"/>
    </source>
</evidence>
<accession>A0A7J6FC36</accession>
<feature type="coiled-coil region" evidence="4">
    <location>
        <begin position="793"/>
        <end position="820"/>
    </location>
</feature>
<dbReference type="GO" id="GO:0007165">
    <property type="term" value="P:signal transduction"/>
    <property type="evidence" value="ECO:0007669"/>
    <property type="project" value="InterPro"/>
</dbReference>
<keyword evidence="2" id="KW-0677">Repeat</keyword>
<feature type="domain" description="Disease resistance protein RPS4B/Roq1-like leucine-rich repeats" evidence="7">
    <location>
        <begin position="328"/>
        <end position="412"/>
    </location>
</feature>
<dbReference type="InterPro" id="IPR032675">
    <property type="entry name" value="LRR_dom_sf"/>
</dbReference>
<reference evidence="8 9" key="1">
    <citation type="journal article" date="2020" name="bioRxiv">
        <title>Sequence and annotation of 42 cannabis genomes reveals extensive copy number variation in cannabinoid synthesis and pathogen resistance genes.</title>
        <authorList>
            <person name="Mckernan K.J."/>
            <person name="Helbert Y."/>
            <person name="Kane L.T."/>
            <person name="Ebling H."/>
            <person name="Zhang L."/>
            <person name="Liu B."/>
            <person name="Eaton Z."/>
            <person name="Mclaughlin S."/>
            <person name="Kingan S."/>
            <person name="Baybayan P."/>
            <person name="Concepcion G."/>
            <person name="Jordan M."/>
            <person name="Riva A."/>
            <person name="Barbazuk W."/>
            <person name="Harkins T."/>
        </authorList>
    </citation>
    <scope>NUCLEOTIDE SEQUENCE [LARGE SCALE GENOMIC DNA]</scope>
    <source>
        <strain evidence="9">cv. Jamaican Lion 4</strain>
        <tissue evidence="8">Leaf</tissue>
    </source>
</reference>
<dbReference type="PANTHER" id="PTHR45752">
    <property type="entry name" value="LEUCINE-RICH REPEAT-CONTAINING"/>
    <property type="match status" value="1"/>
</dbReference>
<evidence type="ECO:0000256" key="1">
    <source>
        <dbReference type="ARBA" id="ARBA00022614"/>
    </source>
</evidence>
<name>A0A7J6FC36_CANSA</name>
<dbReference type="Gene3D" id="3.80.10.10">
    <property type="entry name" value="Ribonuclease Inhibitor"/>
    <property type="match status" value="3"/>
</dbReference>
<dbReference type="Pfam" id="PF20160">
    <property type="entry name" value="C-JID"/>
    <property type="match status" value="1"/>
</dbReference>
<keyword evidence="4" id="KW-0175">Coiled coil</keyword>
<dbReference type="InterPro" id="IPR035897">
    <property type="entry name" value="Toll_tir_struct_dom_sf"/>
</dbReference>
<dbReference type="InterPro" id="IPR001611">
    <property type="entry name" value="Leu-rich_rpt"/>
</dbReference>
<evidence type="ECO:0000259" key="7">
    <source>
        <dbReference type="Pfam" id="PF23286"/>
    </source>
</evidence>
<dbReference type="Gene3D" id="3.40.50.10140">
    <property type="entry name" value="Toll/interleukin-1 receptor homology (TIR) domain"/>
    <property type="match status" value="1"/>
</dbReference>
<comment type="caution">
    <text evidence="8">The sequence shown here is derived from an EMBL/GenBank/DDBJ whole genome shotgun (WGS) entry which is preliminary data.</text>
</comment>
<dbReference type="EMBL" id="JAATIP010000143">
    <property type="protein sequence ID" value="KAF4367449.1"/>
    <property type="molecule type" value="Genomic_DNA"/>
</dbReference>
<dbReference type="InterPro" id="IPR011713">
    <property type="entry name" value="Leu-rich_rpt_3"/>
</dbReference>
<organism evidence="8 9">
    <name type="scientific">Cannabis sativa</name>
    <name type="common">Hemp</name>
    <name type="synonym">Marijuana</name>
    <dbReference type="NCBI Taxonomy" id="3483"/>
    <lineage>
        <taxon>Eukaryota</taxon>
        <taxon>Viridiplantae</taxon>
        <taxon>Streptophyta</taxon>
        <taxon>Embryophyta</taxon>
        <taxon>Tracheophyta</taxon>
        <taxon>Spermatophyta</taxon>
        <taxon>Magnoliopsida</taxon>
        <taxon>eudicotyledons</taxon>
        <taxon>Gunneridae</taxon>
        <taxon>Pentapetalae</taxon>
        <taxon>rosids</taxon>
        <taxon>fabids</taxon>
        <taxon>Rosales</taxon>
        <taxon>Cannabaceae</taxon>
        <taxon>Cannabis</taxon>
    </lineage>
</organism>
<keyword evidence="3" id="KW-0611">Plant defense</keyword>
<dbReference type="Proteomes" id="UP000525078">
    <property type="component" value="Unassembled WGS sequence"/>
</dbReference>
<dbReference type="SMART" id="SM00369">
    <property type="entry name" value="LRR_TYP"/>
    <property type="match status" value="6"/>
</dbReference>
<dbReference type="GO" id="GO:0006950">
    <property type="term" value="P:response to stress"/>
    <property type="evidence" value="ECO:0007669"/>
    <property type="project" value="UniProtKB-ARBA"/>
</dbReference>
<dbReference type="Pfam" id="PF07725">
    <property type="entry name" value="LRR_3"/>
    <property type="match status" value="1"/>
</dbReference>
<dbReference type="InterPro" id="IPR000157">
    <property type="entry name" value="TIR_dom"/>
</dbReference>
<dbReference type="InterPro" id="IPR003591">
    <property type="entry name" value="Leu-rich_rpt_typical-subtyp"/>
</dbReference>
<dbReference type="InterPro" id="IPR050715">
    <property type="entry name" value="LRR-SigEffector_domain"/>
</dbReference>
<evidence type="ECO:0000313" key="9">
    <source>
        <dbReference type="Proteomes" id="UP000525078"/>
    </source>
</evidence>
<gene>
    <name evidence="8" type="ORF">F8388_025867</name>
</gene>
<dbReference type="InterPro" id="IPR058546">
    <property type="entry name" value="RPS4B/Roq1-like_LRR"/>
</dbReference>
<keyword evidence="1" id="KW-0433">Leucine-rich repeat</keyword>
<protein>
    <submittedName>
        <fullName evidence="8">Uncharacterized protein</fullName>
    </submittedName>
</protein>
<evidence type="ECO:0000256" key="3">
    <source>
        <dbReference type="ARBA" id="ARBA00022821"/>
    </source>
</evidence>
<feature type="domain" description="TIR" evidence="5">
    <location>
        <begin position="17"/>
        <end position="51"/>
    </location>
</feature>
<evidence type="ECO:0000313" key="8">
    <source>
        <dbReference type="EMBL" id="KAF4367449.1"/>
    </source>
</evidence>
<feature type="domain" description="C-JID" evidence="6">
    <location>
        <begin position="576"/>
        <end position="728"/>
    </location>
</feature>
<dbReference type="SUPFAM" id="SSF52058">
    <property type="entry name" value="L domain-like"/>
    <property type="match status" value="2"/>
</dbReference>
<dbReference type="PANTHER" id="PTHR45752:SF195">
    <property type="entry name" value="LEUCINE-RICH REPEAT (LRR) FAMILY PROTEIN-RELATED"/>
    <property type="match status" value="1"/>
</dbReference>
<dbReference type="SUPFAM" id="SSF52200">
    <property type="entry name" value="Toll/Interleukin receptor TIR domain"/>
    <property type="match status" value="1"/>
</dbReference>
<proteinExistence type="predicted"/>
<dbReference type="Pfam" id="PF01582">
    <property type="entry name" value="TIR"/>
    <property type="match status" value="1"/>
</dbReference>
<evidence type="ECO:0000259" key="6">
    <source>
        <dbReference type="Pfam" id="PF20160"/>
    </source>
</evidence>
<evidence type="ECO:0000256" key="2">
    <source>
        <dbReference type="ARBA" id="ARBA00022737"/>
    </source>
</evidence>
<dbReference type="Pfam" id="PF00560">
    <property type="entry name" value="LRR_1"/>
    <property type="match status" value="1"/>
</dbReference>
<dbReference type="AlphaFoldDB" id="A0A7J6FC36"/>
<dbReference type="InterPro" id="IPR045344">
    <property type="entry name" value="C-JID"/>
</dbReference>
<evidence type="ECO:0000259" key="5">
    <source>
        <dbReference type="Pfam" id="PF01582"/>
    </source>
</evidence>